<dbReference type="KEGG" id="pcav:D3880_13800"/>
<keyword evidence="2" id="KW-1185">Reference proteome</keyword>
<evidence type="ECO:0000313" key="2">
    <source>
        <dbReference type="Proteomes" id="UP000265560"/>
    </source>
</evidence>
<protein>
    <recommendedName>
        <fullName evidence="3">Lipoprotein</fullName>
    </recommendedName>
</protein>
<proteinExistence type="predicted"/>
<name>A0A385Z4A1_9PSED</name>
<dbReference type="RefSeq" id="WP_119894018.1">
    <property type="nucleotide sequence ID" value="NZ_CP032419.1"/>
</dbReference>
<accession>A0A385Z4A1</accession>
<reference evidence="2" key="1">
    <citation type="submission" date="2018-09" db="EMBL/GenBank/DDBJ databases">
        <authorList>
            <person name="Zhu H."/>
        </authorList>
    </citation>
    <scope>NUCLEOTIDE SEQUENCE [LARGE SCALE GENOMIC DNA]</scope>
    <source>
        <strain evidence="2">K2W31S-8</strain>
    </source>
</reference>
<evidence type="ECO:0008006" key="3">
    <source>
        <dbReference type="Google" id="ProtNLM"/>
    </source>
</evidence>
<dbReference type="OrthoDB" id="6901574at2"/>
<dbReference type="EMBL" id="CP032419">
    <property type="protein sequence ID" value="AYC33360.1"/>
    <property type="molecule type" value="Genomic_DNA"/>
</dbReference>
<dbReference type="Proteomes" id="UP000265560">
    <property type="component" value="Chromosome"/>
</dbReference>
<evidence type="ECO:0000313" key="1">
    <source>
        <dbReference type="EMBL" id="AYC33360.1"/>
    </source>
</evidence>
<dbReference type="PROSITE" id="PS51257">
    <property type="entry name" value="PROKAR_LIPOPROTEIN"/>
    <property type="match status" value="1"/>
</dbReference>
<dbReference type="AlphaFoldDB" id="A0A385Z4A1"/>
<organism evidence="1 2">
    <name type="scientific">Pseudomonas cavernae</name>
    <dbReference type="NCBI Taxonomy" id="2320867"/>
    <lineage>
        <taxon>Bacteria</taxon>
        <taxon>Pseudomonadati</taxon>
        <taxon>Pseudomonadota</taxon>
        <taxon>Gammaproteobacteria</taxon>
        <taxon>Pseudomonadales</taxon>
        <taxon>Pseudomonadaceae</taxon>
        <taxon>Pseudomonas</taxon>
    </lineage>
</organism>
<gene>
    <name evidence="1" type="ORF">D3880_13800</name>
</gene>
<sequence>MKRFPLLVAVLATLGGCMTNEQFIAQNQEAAIKATTARAAFELNCQSVTPSVLTSKVVETRFGWERTEYTIGVRGCGKQAVYLTYCLNPDNCNAISDSARIQGQ</sequence>